<dbReference type="SUPFAM" id="SSF52540">
    <property type="entry name" value="P-loop containing nucleoside triphosphate hydrolases"/>
    <property type="match status" value="1"/>
</dbReference>
<dbReference type="Gene3D" id="1.25.40.10">
    <property type="entry name" value="Tetratricopeptide repeat domain"/>
    <property type="match status" value="2"/>
</dbReference>
<dbReference type="InterPro" id="IPR019734">
    <property type="entry name" value="TPR_rpt"/>
</dbReference>
<evidence type="ECO:0000256" key="2">
    <source>
        <dbReference type="PROSITE-ProRule" id="PRU00339"/>
    </source>
</evidence>
<dbReference type="Proteomes" id="UP001209535">
    <property type="component" value="Unassembled WGS sequence"/>
</dbReference>
<dbReference type="EMBL" id="JAOVQO010000015">
    <property type="protein sequence ID" value="MCU9849508.1"/>
    <property type="molecule type" value="Genomic_DNA"/>
</dbReference>
<dbReference type="SMART" id="SM00028">
    <property type="entry name" value="TPR"/>
    <property type="match status" value="7"/>
</dbReference>
<dbReference type="RefSeq" id="WP_263338315.1">
    <property type="nucleotide sequence ID" value="NZ_JAOVQO010000015.1"/>
</dbReference>
<keyword evidence="1" id="KW-0808">Transferase</keyword>
<evidence type="ECO:0000313" key="4">
    <source>
        <dbReference type="Proteomes" id="UP001209535"/>
    </source>
</evidence>
<dbReference type="InterPro" id="IPR011990">
    <property type="entry name" value="TPR-like_helical_dom_sf"/>
</dbReference>
<dbReference type="PANTHER" id="PTHR12788:SF10">
    <property type="entry name" value="PROTEIN-TYROSINE SULFOTRANSFERASE"/>
    <property type="match status" value="1"/>
</dbReference>
<feature type="repeat" description="TPR" evidence="2">
    <location>
        <begin position="203"/>
        <end position="236"/>
    </location>
</feature>
<reference evidence="3 4" key="1">
    <citation type="submission" date="2022-10" db="EMBL/GenBank/DDBJ databases">
        <title>Defluviimonas sp. nov., isolated from ocean surface sediments.</title>
        <authorList>
            <person name="He W."/>
            <person name="Wang L."/>
            <person name="Zhang D.-F."/>
        </authorList>
    </citation>
    <scope>NUCLEOTIDE SEQUENCE [LARGE SCALE GENOMIC DNA]</scope>
    <source>
        <strain evidence="3 4">WL0024</strain>
    </source>
</reference>
<accession>A0ABT2X6D5</accession>
<evidence type="ECO:0000313" key="3">
    <source>
        <dbReference type="EMBL" id="MCU9849508.1"/>
    </source>
</evidence>
<organism evidence="3 4">
    <name type="scientific">Albidovulum salinarum</name>
    <dbReference type="NCBI Taxonomy" id="2984153"/>
    <lineage>
        <taxon>Bacteria</taxon>
        <taxon>Pseudomonadati</taxon>
        <taxon>Pseudomonadota</taxon>
        <taxon>Alphaproteobacteria</taxon>
        <taxon>Rhodobacterales</taxon>
        <taxon>Paracoccaceae</taxon>
        <taxon>Albidovulum</taxon>
    </lineage>
</organism>
<feature type="repeat" description="TPR" evidence="2">
    <location>
        <begin position="306"/>
        <end position="339"/>
    </location>
</feature>
<comment type="caution">
    <text evidence="3">The sequence shown here is derived from an EMBL/GenBank/DDBJ whole genome shotgun (WGS) entry which is preliminary data.</text>
</comment>
<dbReference type="InterPro" id="IPR026634">
    <property type="entry name" value="TPST-like"/>
</dbReference>
<feature type="repeat" description="TPR" evidence="2">
    <location>
        <begin position="43"/>
        <end position="76"/>
    </location>
</feature>
<sequence length="721" mass="80132">MAVLTATEIQNTYAEALKLQTAGNREAALKIYLDIIKDHPRVAEAQYQIGVIHMAENRFTRAIPHLEAAAQLKPGEGAIWKIWTEAVALGGDAAAEETYLRLLKSAPVPVNIKLALQDRFGARRSSTRPATRGVPPAEMRRLLGMMEASRPAEAEQFAARLLIAHPGSAPVLNILATAQAVQGKAAQADAAFRKAIAADPGYAEAHDNFGRFLIDLRREDEAVRHFREAVILAPGLPSALVNFASALTRSGNSEPALVLLERAERAGVDSAPLHMAIGNVRMRTKNYAGAEEAFARALEVSNGKVIEAIGMLAQAQARIGKDDEALANFNRALELDKDSPVATAGKATLLQAFGDFEEADVLFRRSFELDPDNGENYRVFIASHKTKPGDPIIDQMLRQYENPRLSVTDRMNLGFALAKALEDTKDYGRVFHYLDEANRLMWAASPHNMAARRKVVDMTKSAYADFDWHGASIEGATDYAPIFVTGMPRSGTTLVEQIIASHSTVAGAGEVGEAAQSAHRFLADGKNARAVGEIPAAEIADLGREMERILRARRPEAERVTDKSIQSYMHLGLIRLAMPNARFVVVRRDPRDNLLSIYKNKFPEDTHQYAYDQRELVRYYGTFVEMIDFWRELVPDWFYEVQYEELVANPEEETRKLIAACGLDWEDACLSFHENKRKIETLSVYQVRQPITKSSVKGWQRYEKELKPMLDALREGGYVAD</sequence>
<keyword evidence="2" id="KW-0802">TPR repeat</keyword>
<gene>
    <name evidence="3" type="ORF">OEZ60_16020</name>
</gene>
<dbReference type="Pfam" id="PF13469">
    <property type="entry name" value="Sulfotransfer_3"/>
    <property type="match status" value="1"/>
</dbReference>
<name>A0ABT2X6D5_9RHOB</name>
<dbReference type="Pfam" id="PF13424">
    <property type="entry name" value="TPR_12"/>
    <property type="match status" value="1"/>
</dbReference>
<dbReference type="InterPro" id="IPR027417">
    <property type="entry name" value="P-loop_NTPase"/>
</dbReference>
<evidence type="ECO:0000256" key="1">
    <source>
        <dbReference type="ARBA" id="ARBA00022679"/>
    </source>
</evidence>
<protein>
    <submittedName>
        <fullName evidence="3">Sulfotransferase</fullName>
    </submittedName>
</protein>
<keyword evidence="4" id="KW-1185">Reference proteome</keyword>
<feature type="repeat" description="TPR" evidence="2">
    <location>
        <begin position="340"/>
        <end position="373"/>
    </location>
</feature>
<dbReference type="Gene3D" id="3.40.50.300">
    <property type="entry name" value="P-loop containing nucleotide triphosphate hydrolases"/>
    <property type="match status" value="1"/>
</dbReference>
<dbReference type="SUPFAM" id="SSF48452">
    <property type="entry name" value="TPR-like"/>
    <property type="match status" value="1"/>
</dbReference>
<proteinExistence type="predicted"/>
<dbReference type="PROSITE" id="PS50005">
    <property type="entry name" value="TPR"/>
    <property type="match status" value="4"/>
</dbReference>
<dbReference type="Pfam" id="PF13432">
    <property type="entry name" value="TPR_16"/>
    <property type="match status" value="2"/>
</dbReference>
<dbReference type="PANTHER" id="PTHR12788">
    <property type="entry name" value="PROTEIN-TYROSINE SULFOTRANSFERASE 2"/>
    <property type="match status" value="1"/>
</dbReference>